<dbReference type="AlphaFoldDB" id="A0A512CAW1"/>
<reference evidence="1 2" key="1">
    <citation type="submission" date="2019-07" db="EMBL/GenBank/DDBJ databases">
        <title>Whole genome shotgun sequence of Cyclobacterium qasimii NBRC 106168.</title>
        <authorList>
            <person name="Hosoyama A."/>
            <person name="Uohara A."/>
            <person name="Ohji S."/>
            <person name="Ichikawa N."/>
        </authorList>
    </citation>
    <scope>NUCLEOTIDE SEQUENCE [LARGE SCALE GENOMIC DNA]</scope>
    <source>
        <strain evidence="1 2">NBRC 106168</strain>
    </source>
</reference>
<proteinExistence type="predicted"/>
<dbReference type="EMBL" id="BJYV01000006">
    <property type="protein sequence ID" value="GEO21342.1"/>
    <property type="molecule type" value="Genomic_DNA"/>
</dbReference>
<dbReference type="SUPFAM" id="SSF52980">
    <property type="entry name" value="Restriction endonuclease-like"/>
    <property type="match status" value="1"/>
</dbReference>
<name>A0A512CAW1_9BACT</name>
<comment type="caution">
    <text evidence="1">The sequence shown here is derived from an EMBL/GenBank/DDBJ whole genome shotgun (WGS) entry which is preliminary data.</text>
</comment>
<gene>
    <name evidence="1" type="ORF">CQA01_18760</name>
</gene>
<organism evidence="1 2">
    <name type="scientific">Cyclobacterium qasimii</name>
    <dbReference type="NCBI Taxonomy" id="1350429"/>
    <lineage>
        <taxon>Bacteria</taxon>
        <taxon>Pseudomonadati</taxon>
        <taxon>Bacteroidota</taxon>
        <taxon>Cytophagia</taxon>
        <taxon>Cytophagales</taxon>
        <taxon>Cyclobacteriaceae</taxon>
        <taxon>Cyclobacterium</taxon>
    </lineage>
</organism>
<dbReference type="InterPro" id="IPR011335">
    <property type="entry name" value="Restrct_endonuc-II-like"/>
</dbReference>
<dbReference type="Proteomes" id="UP000321301">
    <property type="component" value="Unassembled WGS sequence"/>
</dbReference>
<protein>
    <submittedName>
        <fullName evidence="1">Uncharacterized protein</fullName>
    </submittedName>
</protein>
<accession>A0A512CAW1</accession>
<evidence type="ECO:0000313" key="1">
    <source>
        <dbReference type="EMBL" id="GEO21342.1"/>
    </source>
</evidence>
<evidence type="ECO:0000313" key="2">
    <source>
        <dbReference type="Proteomes" id="UP000321301"/>
    </source>
</evidence>
<sequence length="479" mass="55817">MTIENYILKNGPCLSNELIEYYSKNGTSKDAVRKRISRVGNPIFKLSGFFQNKQTFFYHKDQYQDEIYFLNLRKAIKNSARRYYSVIKAIEYHNGYIKKEHLASYSFSPIKNLKSHKNFKTIIDELKKLNFIFEDNDCYTLNENLSIRSKNNYNYYKAVELSKELIINQFNDFTKSIGLISYDSGKSNSEYSKFQFCFTAPSYVNGITSFTAGKPKPAFVVADILLGNHIDEDEVDFFLRKISVVKTQSKCNFLPFLIVDNVSQEAFKKLKKQGIIVGFINKLFGSEYEELLKSLLSTVTNAGTILKENPEAYLTLIEQFNKLIDGKTNNLKGDLFELAVGYYYSNLCQSLDVGKIIKFEAEKREIDVLAFFQEKIIASECKAYKTEIELGVIEKWITDKVPIIYKSLTYNSNEKEIIFEFWSTSGFTKEAIEYLENKKKSIRKYKIEYYSEKEIMEKARKSKAKKITDIMRDYFIKNV</sequence>
<dbReference type="RefSeq" id="WP_146947618.1">
    <property type="nucleotide sequence ID" value="NZ_BJYV01000006.1"/>
</dbReference>
<keyword evidence="2" id="KW-1185">Reference proteome</keyword>